<dbReference type="EMBL" id="QJSX01000002">
    <property type="protein sequence ID" value="PYE55684.1"/>
    <property type="molecule type" value="Genomic_DNA"/>
</dbReference>
<keyword evidence="1" id="KW-1133">Transmembrane helix</keyword>
<name>A0A318SBE5_9DEIO</name>
<dbReference type="AlphaFoldDB" id="A0A318SBE5"/>
<proteinExistence type="predicted"/>
<keyword evidence="1" id="KW-0812">Transmembrane</keyword>
<keyword evidence="3" id="KW-1185">Reference proteome</keyword>
<protein>
    <recommendedName>
        <fullName evidence="4">DUF2834 domain-containing protein</fullName>
    </recommendedName>
</protein>
<reference evidence="2 3" key="1">
    <citation type="submission" date="2018-06" db="EMBL/GenBank/DDBJ databases">
        <title>Genomic Encyclopedia of Type Strains, Phase IV (KMG-IV): sequencing the most valuable type-strain genomes for metagenomic binning, comparative biology and taxonomic classification.</title>
        <authorList>
            <person name="Goeker M."/>
        </authorList>
    </citation>
    <scope>NUCLEOTIDE SEQUENCE [LARGE SCALE GENOMIC DNA]</scope>
    <source>
        <strain evidence="2 3">DSM 18048</strain>
    </source>
</reference>
<evidence type="ECO:0000256" key="1">
    <source>
        <dbReference type="SAM" id="Phobius"/>
    </source>
</evidence>
<keyword evidence="1" id="KW-0472">Membrane</keyword>
<comment type="caution">
    <text evidence="2">The sequence shown here is derived from an EMBL/GenBank/DDBJ whole genome shotgun (WGS) entry which is preliminary data.</text>
</comment>
<gene>
    <name evidence="2" type="ORF">DES52_10247</name>
</gene>
<accession>A0A318SBE5</accession>
<sequence length="128" mass="14191">MGKNAGLPLREAYREGMFEAYRRPGKKRIRLYLGLWAMLVLTSVWKPEGQDLGTVATLKKSRFARVMFMDVGALSTLGALYAVLAGKSRARFPAALASLFVGSFALLPYLAYEDWRELNPGSARNESA</sequence>
<feature type="transmembrane region" description="Helical" evidence="1">
    <location>
        <begin position="29"/>
        <end position="46"/>
    </location>
</feature>
<evidence type="ECO:0008006" key="4">
    <source>
        <dbReference type="Google" id="ProtNLM"/>
    </source>
</evidence>
<evidence type="ECO:0000313" key="2">
    <source>
        <dbReference type="EMBL" id="PYE55684.1"/>
    </source>
</evidence>
<feature type="transmembrane region" description="Helical" evidence="1">
    <location>
        <begin position="66"/>
        <end position="85"/>
    </location>
</feature>
<evidence type="ECO:0000313" key="3">
    <source>
        <dbReference type="Proteomes" id="UP000248326"/>
    </source>
</evidence>
<feature type="transmembrane region" description="Helical" evidence="1">
    <location>
        <begin position="92"/>
        <end position="112"/>
    </location>
</feature>
<organism evidence="2 3">
    <name type="scientific">Deinococcus yavapaiensis KR-236</name>
    <dbReference type="NCBI Taxonomy" id="694435"/>
    <lineage>
        <taxon>Bacteria</taxon>
        <taxon>Thermotogati</taxon>
        <taxon>Deinococcota</taxon>
        <taxon>Deinococci</taxon>
        <taxon>Deinococcales</taxon>
        <taxon>Deinococcaceae</taxon>
        <taxon>Deinococcus</taxon>
    </lineage>
</organism>
<dbReference type="Proteomes" id="UP000248326">
    <property type="component" value="Unassembled WGS sequence"/>
</dbReference>